<dbReference type="Proteomes" id="UP001172159">
    <property type="component" value="Unassembled WGS sequence"/>
</dbReference>
<organism evidence="2 3">
    <name type="scientific">Apiosordaria backusii</name>
    <dbReference type="NCBI Taxonomy" id="314023"/>
    <lineage>
        <taxon>Eukaryota</taxon>
        <taxon>Fungi</taxon>
        <taxon>Dikarya</taxon>
        <taxon>Ascomycota</taxon>
        <taxon>Pezizomycotina</taxon>
        <taxon>Sordariomycetes</taxon>
        <taxon>Sordariomycetidae</taxon>
        <taxon>Sordariales</taxon>
        <taxon>Lasiosphaeriaceae</taxon>
        <taxon>Apiosordaria</taxon>
    </lineage>
</organism>
<dbReference type="PANTHER" id="PTHR35605:SF1">
    <property type="entry name" value="ECP2 EFFECTOR PROTEIN DOMAIN-CONTAINING PROTEIN-RELATED"/>
    <property type="match status" value="1"/>
</dbReference>
<evidence type="ECO:0000313" key="3">
    <source>
        <dbReference type="Proteomes" id="UP001172159"/>
    </source>
</evidence>
<sequence>MLSKTFCVISAPLVLLAQLARGVPVAPVAPFKGYSVVDIKWQLPIDPKDTTSKTVTVTGTIQEAIAKMEVTHPGWNETFASTLDFTKKPGTSLSTSAERDHYVCWPNDGTMPAHDYGILTGVAYLRALTTAAPSNNPKSCGRVSCTEDSGIWWCNNNPDHDKVITWGDIADSAEFVVNQCKDKSDMFSRSVKAWDFFKDEWSVAIHGDKC</sequence>
<dbReference type="EMBL" id="JAUKTV010000001">
    <property type="protein sequence ID" value="KAK0748474.1"/>
    <property type="molecule type" value="Genomic_DNA"/>
</dbReference>
<feature type="chain" id="PRO_5041319895" evidence="1">
    <location>
        <begin position="23"/>
        <end position="210"/>
    </location>
</feature>
<dbReference type="PANTHER" id="PTHR35605">
    <property type="entry name" value="ECP2 EFFECTOR PROTEIN DOMAIN-CONTAINING PROTEIN-RELATED"/>
    <property type="match status" value="1"/>
</dbReference>
<evidence type="ECO:0000313" key="2">
    <source>
        <dbReference type="EMBL" id="KAK0748474.1"/>
    </source>
</evidence>
<dbReference type="AlphaFoldDB" id="A0AA40EZN4"/>
<keyword evidence="3" id="KW-1185">Reference proteome</keyword>
<name>A0AA40EZN4_9PEZI</name>
<keyword evidence="1" id="KW-0732">Signal</keyword>
<accession>A0AA40EZN4</accession>
<comment type="caution">
    <text evidence="2">The sequence shown here is derived from an EMBL/GenBank/DDBJ whole genome shotgun (WGS) entry which is preliminary data.</text>
</comment>
<feature type="signal peptide" evidence="1">
    <location>
        <begin position="1"/>
        <end position="22"/>
    </location>
</feature>
<evidence type="ECO:0000256" key="1">
    <source>
        <dbReference type="SAM" id="SignalP"/>
    </source>
</evidence>
<proteinExistence type="predicted"/>
<protein>
    <submittedName>
        <fullName evidence="2">Uncharacterized protein</fullName>
    </submittedName>
</protein>
<reference evidence="2" key="1">
    <citation type="submission" date="2023-06" db="EMBL/GenBank/DDBJ databases">
        <title>Genome-scale phylogeny and comparative genomics of the fungal order Sordariales.</title>
        <authorList>
            <consortium name="Lawrence Berkeley National Laboratory"/>
            <person name="Hensen N."/>
            <person name="Bonometti L."/>
            <person name="Westerberg I."/>
            <person name="Brannstrom I.O."/>
            <person name="Guillou S."/>
            <person name="Cros-Aarteil S."/>
            <person name="Calhoun S."/>
            <person name="Haridas S."/>
            <person name="Kuo A."/>
            <person name="Mondo S."/>
            <person name="Pangilinan J."/>
            <person name="Riley R."/>
            <person name="Labutti K."/>
            <person name="Andreopoulos B."/>
            <person name="Lipzen A."/>
            <person name="Chen C."/>
            <person name="Yanf M."/>
            <person name="Daum C."/>
            <person name="Ng V."/>
            <person name="Clum A."/>
            <person name="Steindorff A."/>
            <person name="Ohm R."/>
            <person name="Martin F."/>
            <person name="Silar P."/>
            <person name="Natvig D."/>
            <person name="Lalanne C."/>
            <person name="Gautier V."/>
            <person name="Ament-Velasquez S.L."/>
            <person name="Kruys A."/>
            <person name="Hutchinson M.I."/>
            <person name="Powell A.J."/>
            <person name="Barry K."/>
            <person name="Miller A.N."/>
            <person name="Grigoriev I.V."/>
            <person name="Debuchy R."/>
            <person name="Gladieux P."/>
            <person name="Thoren M.H."/>
            <person name="Johannesson H."/>
        </authorList>
    </citation>
    <scope>NUCLEOTIDE SEQUENCE</scope>
    <source>
        <strain evidence="2">CBS 540.89</strain>
    </source>
</reference>
<gene>
    <name evidence="2" type="ORF">B0T21DRAFT_406991</name>
</gene>